<dbReference type="EMBL" id="LAZR01035194">
    <property type="protein sequence ID" value="KKL28164.1"/>
    <property type="molecule type" value="Genomic_DNA"/>
</dbReference>
<organism evidence="1">
    <name type="scientific">marine sediment metagenome</name>
    <dbReference type="NCBI Taxonomy" id="412755"/>
    <lineage>
        <taxon>unclassified sequences</taxon>
        <taxon>metagenomes</taxon>
        <taxon>ecological metagenomes</taxon>
    </lineage>
</organism>
<gene>
    <name evidence="1" type="ORF">LCGC14_2377880</name>
</gene>
<dbReference type="AlphaFoldDB" id="A0A0F9C1X7"/>
<proteinExistence type="predicted"/>
<protein>
    <submittedName>
        <fullName evidence="1">Uncharacterized protein</fullName>
    </submittedName>
</protein>
<comment type="caution">
    <text evidence="1">The sequence shown here is derived from an EMBL/GenBank/DDBJ whole genome shotgun (WGS) entry which is preliminary data.</text>
</comment>
<evidence type="ECO:0000313" key="1">
    <source>
        <dbReference type="EMBL" id="KKL28164.1"/>
    </source>
</evidence>
<name>A0A0F9C1X7_9ZZZZ</name>
<sequence length="86" mass="9977">MDIEMRSTIKNKIDWYIEKITVLGFEFNCLKVWTTAGDIRPPYPFQYQALTKLRKGEDDAYDGLGGTPLEAVKSLYKTIKELIKEE</sequence>
<reference evidence="1" key="1">
    <citation type="journal article" date="2015" name="Nature">
        <title>Complex archaea that bridge the gap between prokaryotes and eukaryotes.</title>
        <authorList>
            <person name="Spang A."/>
            <person name="Saw J.H."/>
            <person name="Jorgensen S.L."/>
            <person name="Zaremba-Niedzwiedzka K."/>
            <person name="Martijn J."/>
            <person name="Lind A.E."/>
            <person name="van Eijk R."/>
            <person name="Schleper C."/>
            <person name="Guy L."/>
            <person name="Ettema T.J."/>
        </authorList>
    </citation>
    <scope>NUCLEOTIDE SEQUENCE</scope>
</reference>
<accession>A0A0F9C1X7</accession>